<proteinExistence type="evidence at transcript level"/>
<protein>
    <recommendedName>
        <fullName evidence="3">Egg protein CP422</fullName>
    </recommendedName>
</protein>
<sequence length="86" mass="9927">MLSTACKVLIASLIVSFMISQMACNSNCPCENRDCDKYCFKQGYDNCHPFFPWQFSLKLKRCDDCFTSCLNKTQTICLEKTKELCQ</sequence>
<feature type="chain" id="PRO_5004239400" description="Egg protein CP422" evidence="1">
    <location>
        <begin position="25"/>
        <end position="86"/>
    </location>
</feature>
<reference evidence="2" key="1">
    <citation type="submission" date="2005-05" db="EMBL/GenBank/DDBJ databases">
        <title>Cloning and function prediction of Schistosoma japonicum differentially expressed protein.</title>
        <authorList>
            <person name="Yuan C."/>
            <person name="Lu K."/>
            <person name="Lin J."/>
        </authorList>
    </citation>
    <scope>NUCLEOTIDE SEQUENCE</scope>
    <source>
        <strain evidence="2">Chinese mainland</strain>
    </source>
</reference>
<feature type="signal peptide" evidence="1">
    <location>
        <begin position="1"/>
        <end position="24"/>
    </location>
</feature>
<accession>Q4JL34</accession>
<keyword evidence="1" id="KW-0732">Signal</keyword>
<name>Q4JL34_SCHJA</name>
<dbReference type="AlphaFoldDB" id="Q4JL34"/>
<evidence type="ECO:0000313" key="2">
    <source>
        <dbReference type="EMBL" id="AAY97889.1"/>
    </source>
</evidence>
<dbReference type="EMBL" id="DQ076151">
    <property type="protein sequence ID" value="AAY97889.1"/>
    <property type="molecule type" value="mRNA"/>
</dbReference>
<organism evidence="2">
    <name type="scientific">Schistosoma japonicum</name>
    <name type="common">Blood fluke</name>
    <dbReference type="NCBI Taxonomy" id="6182"/>
    <lineage>
        <taxon>Eukaryota</taxon>
        <taxon>Metazoa</taxon>
        <taxon>Spiralia</taxon>
        <taxon>Lophotrochozoa</taxon>
        <taxon>Platyhelminthes</taxon>
        <taxon>Trematoda</taxon>
        <taxon>Digenea</taxon>
        <taxon>Strigeidida</taxon>
        <taxon>Schistosomatoidea</taxon>
        <taxon>Schistosomatidae</taxon>
        <taxon>Schistosoma</taxon>
    </lineage>
</organism>
<evidence type="ECO:0008006" key="3">
    <source>
        <dbReference type="Google" id="ProtNLM"/>
    </source>
</evidence>
<evidence type="ECO:0000256" key="1">
    <source>
        <dbReference type="SAM" id="SignalP"/>
    </source>
</evidence>